<dbReference type="SUPFAM" id="SSF50965">
    <property type="entry name" value="Galactose oxidase, central domain"/>
    <property type="match status" value="1"/>
</dbReference>
<protein>
    <recommendedName>
        <fullName evidence="5">Kelch motif-containing protein</fullName>
    </recommendedName>
</protein>
<evidence type="ECO:0000313" key="4">
    <source>
        <dbReference type="Proteomes" id="UP000780801"/>
    </source>
</evidence>
<keyword evidence="2" id="KW-0472">Membrane</keyword>
<dbReference type="InterPro" id="IPR015915">
    <property type="entry name" value="Kelch-typ_b-propeller"/>
</dbReference>
<proteinExistence type="predicted"/>
<comment type="caution">
    <text evidence="3">The sequence shown here is derived from an EMBL/GenBank/DDBJ whole genome shotgun (WGS) entry which is preliminary data.</text>
</comment>
<dbReference type="SUPFAM" id="SSF101447">
    <property type="entry name" value="Formin homology 2 domain (FH2 domain)"/>
    <property type="match status" value="1"/>
</dbReference>
<keyword evidence="4" id="KW-1185">Reference proteome</keyword>
<dbReference type="EMBL" id="JAABOA010001965">
    <property type="protein sequence ID" value="KAF9580590.1"/>
    <property type="molecule type" value="Genomic_DNA"/>
</dbReference>
<evidence type="ECO:0000313" key="3">
    <source>
        <dbReference type="EMBL" id="KAF9580590.1"/>
    </source>
</evidence>
<evidence type="ECO:0000256" key="2">
    <source>
        <dbReference type="SAM" id="Phobius"/>
    </source>
</evidence>
<feature type="region of interest" description="Disordered" evidence="1">
    <location>
        <begin position="382"/>
        <end position="484"/>
    </location>
</feature>
<feature type="compositionally biased region" description="Low complexity" evidence="1">
    <location>
        <begin position="390"/>
        <end position="402"/>
    </location>
</feature>
<keyword evidence="2" id="KW-0812">Transmembrane</keyword>
<feature type="compositionally biased region" description="Basic and acidic residues" evidence="1">
    <location>
        <begin position="404"/>
        <end position="418"/>
    </location>
</feature>
<sequence length="484" mass="51079">MTGSLGSTTRSTEFFQLDLSVNWTAENPAWANLKPTSTSLPISGYSGALLPNGEVVVKGYIPFEGRITAGIIDNQGAYTTVSLTSVFPPQVSGFPLSEGFATTASPEGDIYFFTENLTRSSTSRPAREIPSQFGTATAVWCPSLGTGGAVLTTKVSDTAASFSWLNDKKWETLSTVQEPVPAFYGHCLVKGGIDDKYYLFGGSNRGYLKALSGQLYVLDMKSRSFTKLGKATEKRSFMACAATKESFFAWGGSNDGGQSTNSIPLIFNFAVGDWVNSNIIPPPPPPPPPPPVINPTPDNTGNGNGTNPGQGGNGNGIGTGGNGKGNGNGNGSGAGNGSGNDSGSGGSQLNIAAIAGGAVGGIALIALVALIFFVVGKRHKSSKYDDRMYSSKSSSPRDYYSRSGRRDSRSSDSEKEYSTHCPEPLSAMHIKKDSTPKPLRKKRSPSSLRSESDQEYLQLEPLRRTSSSDLGLNSPKAKEYMSST</sequence>
<feature type="non-terminal residue" evidence="3">
    <location>
        <position position="484"/>
    </location>
</feature>
<gene>
    <name evidence="3" type="ORF">BGW38_002696</name>
</gene>
<dbReference type="Proteomes" id="UP000780801">
    <property type="component" value="Unassembled WGS sequence"/>
</dbReference>
<organism evidence="3 4">
    <name type="scientific">Lunasporangiospora selenospora</name>
    <dbReference type="NCBI Taxonomy" id="979761"/>
    <lineage>
        <taxon>Eukaryota</taxon>
        <taxon>Fungi</taxon>
        <taxon>Fungi incertae sedis</taxon>
        <taxon>Mucoromycota</taxon>
        <taxon>Mortierellomycotina</taxon>
        <taxon>Mortierellomycetes</taxon>
        <taxon>Mortierellales</taxon>
        <taxon>Mortierellaceae</taxon>
        <taxon>Lunasporangiospora</taxon>
    </lineage>
</organism>
<reference evidence="3" key="1">
    <citation type="journal article" date="2020" name="Fungal Divers.">
        <title>Resolving the Mortierellaceae phylogeny through synthesis of multi-gene phylogenetics and phylogenomics.</title>
        <authorList>
            <person name="Vandepol N."/>
            <person name="Liber J."/>
            <person name="Desiro A."/>
            <person name="Na H."/>
            <person name="Kennedy M."/>
            <person name="Barry K."/>
            <person name="Grigoriev I.V."/>
            <person name="Miller A.N."/>
            <person name="O'Donnell K."/>
            <person name="Stajich J.E."/>
            <person name="Bonito G."/>
        </authorList>
    </citation>
    <scope>NUCLEOTIDE SEQUENCE</scope>
    <source>
        <strain evidence="3">KOD1015</strain>
    </source>
</reference>
<dbReference type="AlphaFoldDB" id="A0A9P6FRP7"/>
<evidence type="ECO:0000256" key="1">
    <source>
        <dbReference type="SAM" id="MobiDB-lite"/>
    </source>
</evidence>
<evidence type="ECO:0008006" key="5">
    <source>
        <dbReference type="Google" id="ProtNLM"/>
    </source>
</evidence>
<dbReference type="InterPro" id="IPR011043">
    <property type="entry name" value="Gal_Oxase/kelch_b-propeller"/>
</dbReference>
<feature type="region of interest" description="Disordered" evidence="1">
    <location>
        <begin position="278"/>
        <end position="343"/>
    </location>
</feature>
<feature type="transmembrane region" description="Helical" evidence="2">
    <location>
        <begin position="351"/>
        <end position="375"/>
    </location>
</feature>
<dbReference type="OrthoDB" id="10251809at2759"/>
<dbReference type="Gene3D" id="2.120.10.80">
    <property type="entry name" value="Kelch-type beta propeller"/>
    <property type="match status" value="1"/>
</dbReference>
<feature type="compositionally biased region" description="Pro residues" evidence="1">
    <location>
        <begin position="280"/>
        <end position="294"/>
    </location>
</feature>
<feature type="compositionally biased region" description="Gly residues" evidence="1">
    <location>
        <begin position="302"/>
        <end position="343"/>
    </location>
</feature>
<name>A0A9P6FRP7_9FUNG</name>
<accession>A0A9P6FRP7</accession>
<keyword evidence="2" id="KW-1133">Transmembrane helix</keyword>